<sequence length="104" mass="10966">MAEQKKNTEQSPPQVVHLRTRRTPKISSFLVTGAVLGMALGVLIDYVGPDSRCGEAGSAAAAACRAGYEPTVSLFYFLVLGALAGIGVAASVAVGLDWFLNRRR</sequence>
<protein>
    <submittedName>
        <fullName evidence="2">Uncharacterized protein</fullName>
    </submittedName>
</protein>
<keyword evidence="3" id="KW-1185">Reference proteome</keyword>
<evidence type="ECO:0000313" key="2">
    <source>
        <dbReference type="EMBL" id="GAB78992.1"/>
    </source>
</evidence>
<keyword evidence="1" id="KW-1133">Transmembrane helix</keyword>
<dbReference type="AlphaFoldDB" id="K6WB03"/>
<keyword evidence="1" id="KW-0812">Transmembrane</keyword>
<dbReference type="Proteomes" id="UP000008495">
    <property type="component" value="Unassembled WGS sequence"/>
</dbReference>
<feature type="transmembrane region" description="Helical" evidence="1">
    <location>
        <begin position="75"/>
        <end position="100"/>
    </location>
</feature>
<reference evidence="2 3" key="1">
    <citation type="submission" date="2012-08" db="EMBL/GenBank/DDBJ databases">
        <title>Whole genome shotgun sequence of Austwickia chelonae NBRC 105200.</title>
        <authorList>
            <person name="Yoshida I."/>
            <person name="Hosoyama A."/>
            <person name="Tsuchikane K."/>
            <person name="Katsumata H."/>
            <person name="Ando Y."/>
            <person name="Ohji S."/>
            <person name="Hamada M."/>
            <person name="Tamura T."/>
            <person name="Yamazoe A."/>
            <person name="Yamazaki S."/>
            <person name="Fujita N."/>
        </authorList>
    </citation>
    <scope>NUCLEOTIDE SEQUENCE [LARGE SCALE GENOMIC DNA]</scope>
    <source>
        <strain evidence="2 3">NBRC 105200</strain>
    </source>
</reference>
<organism evidence="2 3">
    <name type="scientific">Austwickia chelonae NBRC 105200</name>
    <dbReference type="NCBI Taxonomy" id="1184607"/>
    <lineage>
        <taxon>Bacteria</taxon>
        <taxon>Bacillati</taxon>
        <taxon>Actinomycetota</taxon>
        <taxon>Actinomycetes</taxon>
        <taxon>Micrococcales</taxon>
        <taxon>Dermatophilaceae</taxon>
        <taxon>Austwickia</taxon>
    </lineage>
</organism>
<name>K6WB03_9MICO</name>
<dbReference type="STRING" id="100225.SAMN05421595_0207"/>
<dbReference type="EMBL" id="BAGZ01000017">
    <property type="protein sequence ID" value="GAB78992.1"/>
    <property type="molecule type" value="Genomic_DNA"/>
</dbReference>
<feature type="transmembrane region" description="Helical" evidence="1">
    <location>
        <begin position="26"/>
        <end position="44"/>
    </location>
</feature>
<keyword evidence="1" id="KW-0472">Membrane</keyword>
<accession>K6WB03</accession>
<evidence type="ECO:0000313" key="3">
    <source>
        <dbReference type="Proteomes" id="UP000008495"/>
    </source>
</evidence>
<dbReference type="OrthoDB" id="5148449at2"/>
<dbReference type="RefSeq" id="WP_006503749.1">
    <property type="nucleotide sequence ID" value="NZ_BAGZ01000017.1"/>
</dbReference>
<comment type="caution">
    <text evidence="2">The sequence shown here is derived from an EMBL/GenBank/DDBJ whole genome shotgun (WGS) entry which is preliminary data.</text>
</comment>
<proteinExistence type="predicted"/>
<evidence type="ECO:0000256" key="1">
    <source>
        <dbReference type="SAM" id="Phobius"/>
    </source>
</evidence>
<gene>
    <name evidence="2" type="ORF">AUCHE_17_02080</name>
</gene>